<gene>
    <name evidence="4" type="ORF">AQI88_02040</name>
</gene>
<name>A0A101NSL3_9ACTN</name>
<evidence type="ECO:0000313" key="4">
    <source>
        <dbReference type="EMBL" id="KUM98491.1"/>
    </source>
</evidence>
<dbReference type="InterPro" id="IPR050463">
    <property type="entry name" value="Gfo/Idh/MocA_oxidrdct_glycsds"/>
</dbReference>
<dbReference type="Gene3D" id="3.40.50.720">
    <property type="entry name" value="NAD(P)-binding Rossmann-like Domain"/>
    <property type="match status" value="1"/>
</dbReference>
<dbReference type="STRING" id="67285.AQI88_02040"/>
<proteinExistence type="predicted"/>
<dbReference type="Pfam" id="PF01408">
    <property type="entry name" value="GFO_IDH_MocA"/>
    <property type="match status" value="1"/>
</dbReference>
<sequence length="321" mass="33279">MGETGIAVVGFGNAGRQHVAAIGALDGLRLAAVVETDPAAARRAVEAGLPVRPLPQVLADPAVAALAVCLPPGHRPPVLADAVAAGKHLVVEKLPARSPAELRGILDSAADASLFSTVMFQHRFALPGELRAKAPERFADAVANLIISRPRNAAHYREGWRAEPEAAVGGVSVHLGAHYLDLACQLLGEPVEMTPLSRTDAAAGIDTELLGHVTFRSGARLTVTVTCRAAARFEQLTVLGHQDWAEVRAGATTGELDGRPVTAPARPAAELRQDVYRELAGALRGGPAPDLSLLSRSTGVVALLDGLLNTPVGTTRAASPC</sequence>
<dbReference type="SUPFAM" id="SSF51735">
    <property type="entry name" value="NAD(P)-binding Rossmann-fold domains"/>
    <property type="match status" value="1"/>
</dbReference>
<keyword evidence="5" id="KW-1185">Reference proteome</keyword>
<dbReference type="InterPro" id="IPR036291">
    <property type="entry name" value="NAD(P)-bd_dom_sf"/>
</dbReference>
<dbReference type="GO" id="GO:0000166">
    <property type="term" value="F:nucleotide binding"/>
    <property type="evidence" value="ECO:0007669"/>
    <property type="project" value="InterPro"/>
</dbReference>
<accession>A0A101NSL3</accession>
<feature type="domain" description="Gfo/Idh/MocA-like oxidoreductase N-terminal" evidence="2">
    <location>
        <begin position="6"/>
        <end position="115"/>
    </location>
</feature>
<evidence type="ECO:0000259" key="2">
    <source>
        <dbReference type="Pfam" id="PF01408"/>
    </source>
</evidence>
<dbReference type="GO" id="GO:0016491">
    <property type="term" value="F:oxidoreductase activity"/>
    <property type="evidence" value="ECO:0007669"/>
    <property type="project" value="UniProtKB-KW"/>
</dbReference>
<dbReference type="SUPFAM" id="SSF55347">
    <property type="entry name" value="Glyceraldehyde-3-phosphate dehydrogenase-like, C-terminal domain"/>
    <property type="match status" value="1"/>
</dbReference>
<dbReference type="PANTHER" id="PTHR43818">
    <property type="entry name" value="BCDNA.GH03377"/>
    <property type="match status" value="1"/>
</dbReference>
<dbReference type="Pfam" id="PF22725">
    <property type="entry name" value="GFO_IDH_MocA_C3"/>
    <property type="match status" value="1"/>
</dbReference>
<evidence type="ECO:0000259" key="3">
    <source>
        <dbReference type="Pfam" id="PF22725"/>
    </source>
</evidence>
<feature type="domain" description="GFO/IDH/MocA-like oxidoreductase" evidence="3">
    <location>
        <begin position="148"/>
        <end position="242"/>
    </location>
</feature>
<keyword evidence="1" id="KW-0560">Oxidoreductase</keyword>
<evidence type="ECO:0000313" key="5">
    <source>
        <dbReference type="Proteomes" id="UP000054241"/>
    </source>
</evidence>
<dbReference type="EMBL" id="LMWL01000004">
    <property type="protein sequence ID" value="KUM98491.1"/>
    <property type="molecule type" value="Genomic_DNA"/>
</dbReference>
<dbReference type="Gene3D" id="3.30.360.10">
    <property type="entry name" value="Dihydrodipicolinate Reductase, domain 2"/>
    <property type="match status" value="1"/>
</dbReference>
<dbReference type="PANTHER" id="PTHR43818:SF11">
    <property type="entry name" value="BCDNA.GH03377"/>
    <property type="match status" value="1"/>
</dbReference>
<reference evidence="4 5" key="1">
    <citation type="submission" date="2015-10" db="EMBL/GenBank/DDBJ databases">
        <title>Draft genome sequence of Streptomyces cellostaticus DSM 40189, type strain for the species Streptomyces cellostaticus.</title>
        <authorList>
            <person name="Ruckert C."/>
            <person name="Winkler A."/>
            <person name="Kalinowski J."/>
            <person name="Kampfer P."/>
            <person name="Glaeser S."/>
        </authorList>
    </citation>
    <scope>NUCLEOTIDE SEQUENCE [LARGE SCALE GENOMIC DNA]</scope>
    <source>
        <strain evidence="4 5">DSM 40189</strain>
    </source>
</reference>
<organism evidence="4 5">
    <name type="scientific">Streptomyces cellostaticus</name>
    <dbReference type="NCBI Taxonomy" id="67285"/>
    <lineage>
        <taxon>Bacteria</taxon>
        <taxon>Bacillati</taxon>
        <taxon>Actinomycetota</taxon>
        <taxon>Actinomycetes</taxon>
        <taxon>Kitasatosporales</taxon>
        <taxon>Streptomycetaceae</taxon>
        <taxon>Streptomyces</taxon>
    </lineage>
</organism>
<dbReference type="InterPro" id="IPR000683">
    <property type="entry name" value="Gfo/Idh/MocA-like_OxRdtase_N"/>
</dbReference>
<dbReference type="InterPro" id="IPR055170">
    <property type="entry name" value="GFO_IDH_MocA-like_dom"/>
</dbReference>
<comment type="caution">
    <text evidence="4">The sequence shown here is derived from an EMBL/GenBank/DDBJ whole genome shotgun (WGS) entry which is preliminary data.</text>
</comment>
<dbReference type="OrthoDB" id="9815825at2"/>
<evidence type="ECO:0000256" key="1">
    <source>
        <dbReference type="ARBA" id="ARBA00023002"/>
    </source>
</evidence>
<dbReference type="AlphaFoldDB" id="A0A101NSL3"/>
<evidence type="ECO:0008006" key="6">
    <source>
        <dbReference type="Google" id="ProtNLM"/>
    </source>
</evidence>
<dbReference type="RefSeq" id="WP_066990729.1">
    <property type="nucleotide sequence ID" value="NZ_BNDU01000004.1"/>
</dbReference>
<protein>
    <recommendedName>
        <fullName evidence="6">Gfo/Idh/MocA-like oxidoreductase N-terminal domain-containing protein</fullName>
    </recommendedName>
</protein>
<dbReference type="Proteomes" id="UP000054241">
    <property type="component" value="Unassembled WGS sequence"/>
</dbReference>